<dbReference type="InterPro" id="IPR036691">
    <property type="entry name" value="Endo/exonu/phosph_ase_sf"/>
</dbReference>
<gene>
    <name evidence="2" type="ORF">TCM_013313</name>
</gene>
<feature type="compositionally biased region" description="Basic and acidic residues" evidence="1">
    <location>
        <begin position="73"/>
        <end position="91"/>
    </location>
</feature>
<accession>A0A061FWA8</accession>
<proteinExistence type="predicted"/>
<dbReference type="eggNOG" id="ENOG502SWXJ">
    <property type="taxonomic scope" value="Eukaryota"/>
</dbReference>
<protein>
    <submittedName>
        <fullName evidence="2">Uncharacterized protein</fullName>
    </submittedName>
</protein>
<dbReference type="Gene3D" id="3.60.10.10">
    <property type="entry name" value="Endonuclease/exonuclease/phosphatase"/>
    <property type="match status" value="1"/>
</dbReference>
<evidence type="ECO:0000313" key="3">
    <source>
        <dbReference type="Proteomes" id="UP000026915"/>
    </source>
</evidence>
<dbReference type="AlphaFoldDB" id="A0A061FWA8"/>
<feature type="compositionally biased region" description="Polar residues" evidence="1">
    <location>
        <begin position="220"/>
        <end position="232"/>
    </location>
</feature>
<dbReference type="HOGENOM" id="CLU_687754_0_0_1"/>
<feature type="region of interest" description="Disordered" evidence="1">
    <location>
        <begin position="212"/>
        <end position="232"/>
    </location>
</feature>
<keyword evidence="3" id="KW-1185">Reference proteome</keyword>
<reference evidence="2 3" key="1">
    <citation type="journal article" date="2013" name="Genome Biol.">
        <title>The genome sequence of the most widely cultivated cacao type and its use to identify candidate genes regulating pod color.</title>
        <authorList>
            <person name="Motamayor J.C."/>
            <person name="Mockaitis K."/>
            <person name="Schmutz J."/>
            <person name="Haiminen N."/>
            <person name="Iii D.L."/>
            <person name="Cornejo O."/>
            <person name="Findley S.D."/>
            <person name="Zheng P."/>
            <person name="Utro F."/>
            <person name="Royaert S."/>
            <person name="Saski C."/>
            <person name="Jenkins J."/>
            <person name="Podicheti R."/>
            <person name="Zhao M."/>
            <person name="Scheffler B.E."/>
            <person name="Stack J.C."/>
            <person name="Feltus F.A."/>
            <person name="Mustiga G.M."/>
            <person name="Amores F."/>
            <person name="Phillips W."/>
            <person name="Marelli J.P."/>
            <person name="May G.D."/>
            <person name="Shapiro H."/>
            <person name="Ma J."/>
            <person name="Bustamante C.D."/>
            <person name="Schnell R.J."/>
            <person name="Main D."/>
            <person name="Gilbert D."/>
            <person name="Parida L."/>
            <person name="Kuhn D.N."/>
        </authorList>
    </citation>
    <scope>NUCLEOTIDE SEQUENCE [LARGE SCALE GENOMIC DNA]</scope>
    <source>
        <strain evidence="3">cv. Matina 1-6</strain>
    </source>
</reference>
<sequence length="401" mass="43619">MLEEQQEAIISTAVASWALVGEKADDNTEAGHHLDEGADNYKNLSNQKIEPVGKQIKGDTNVTLHGKEIMPLEESTRSREKVKTSPTRCEEPAVGGSAPHSSNHVLGERATGMREQNISMHDGTPQQKSGKARAGQRLKNNLFVLEGTPRQNAGHASVGQPLKSDFIEQLAQIKAMRELSLTVHDGMPQQKNGKAGAGQNLKNDLFVQEGMPQQKAGHASTGNGNNSPTLESTSGKYMYNKEISVVLSFSGTHSLEMEVHPLVRRKRHSDNAASIGKIISLASEEAVEMGENYGISDEDSISINHIQCLHVKLNMPWLEVPLLASFIYAKCTKSERLILWDCLRNLAINIHTPWIVGGDFNAIIHNGERLNGVVPHAGSMEDFATALLDCGLIDGGYEGNP</sequence>
<evidence type="ECO:0000256" key="1">
    <source>
        <dbReference type="SAM" id="MobiDB-lite"/>
    </source>
</evidence>
<feature type="region of interest" description="Disordered" evidence="1">
    <location>
        <begin position="73"/>
        <end position="104"/>
    </location>
</feature>
<dbReference type="Gramene" id="EOY21546">
    <property type="protein sequence ID" value="EOY21546"/>
    <property type="gene ID" value="TCM_013313"/>
</dbReference>
<dbReference type="InParanoid" id="A0A061FWA8"/>
<dbReference type="EMBL" id="CM001881">
    <property type="protein sequence ID" value="EOY21546.1"/>
    <property type="molecule type" value="Genomic_DNA"/>
</dbReference>
<name>A0A061FWA8_THECC</name>
<organism evidence="2 3">
    <name type="scientific">Theobroma cacao</name>
    <name type="common">Cacao</name>
    <name type="synonym">Cocoa</name>
    <dbReference type="NCBI Taxonomy" id="3641"/>
    <lineage>
        <taxon>Eukaryota</taxon>
        <taxon>Viridiplantae</taxon>
        <taxon>Streptophyta</taxon>
        <taxon>Embryophyta</taxon>
        <taxon>Tracheophyta</taxon>
        <taxon>Spermatophyta</taxon>
        <taxon>Magnoliopsida</taxon>
        <taxon>eudicotyledons</taxon>
        <taxon>Gunneridae</taxon>
        <taxon>Pentapetalae</taxon>
        <taxon>rosids</taxon>
        <taxon>malvids</taxon>
        <taxon>Malvales</taxon>
        <taxon>Malvaceae</taxon>
        <taxon>Byttnerioideae</taxon>
        <taxon>Theobroma</taxon>
    </lineage>
</organism>
<dbReference type="SUPFAM" id="SSF56219">
    <property type="entry name" value="DNase I-like"/>
    <property type="match status" value="1"/>
</dbReference>
<evidence type="ECO:0000313" key="2">
    <source>
        <dbReference type="EMBL" id="EOY21546.1"/>
    </source>
</evidence>
<dbReference type="Proteomes" id="UP000026915">
    <property type="component" value="Chromosome 3"/>
</dbReference>